<keyword evidence="3" id="KW-1185">Reference proteome</keyword>
<reference evidence="2 3" key="1">
    <citation type="submission" date="2024-08" db="EMBL/GenBank/DDBJ databases">
        <authorList>
            <person name="Lu H."/>
        </authorList>
    </citation>
    <scope>NUCLEOTIDE SEQUENCE [LARGE SCALE GENOMIC DNA]</scope>
    <source>
        <strain evidence="2 3">LKC17W</strain>
    </source>
</reference>
<dbReference type="EMBL" id="JBIGHW010000007">
    <property type="protein sequence ID" value="MFG6441876.1"/>
    <property type="molecule type" value="Genomic_DNA"/>
</dbReference>
<evidence type="ECO:0008006" key="4">
    <source>
        <dbReference type="Google" id="ProtNLM"/>
    </source>
</evidence>
<evidence type="ECO:0000256" key="1">
    <source>
        <dbReference type="SAM" id="SignalP"/>
    </source>
</evidence>
<protein>
    <recommendedName>
        <fullName evidence="4">Lipoprotein</fullName>
    </recommendedName>
</protein>
<keyword evidence="1" id="KW-0732">Signal</keyword>
<dbReference type="Proteomes" id="UP001606301">
    <property type="component" value="Unassembled WGS sequence"/>
</dbReference>
<evidence type="ECO:0000313" key="2">
    <source>
        <dbReference type="EMBL" id="MFG6441876.1"/>
    </source>
</evidence>
<proteinExistence type="predicted"/>
<comment type="caution">
    <text evidence="2">The sequence shown here is derived from an EMBL/GenBank/DDBJ whole genome shotgun (WGS) entry which is preliminary data.</text>
</comment>
<name>A0ABW7FKL1_9BURK</name>
<sequence length="157" mass="16963">MPRALHSAPLSLALCLTLAACSEVANGPGMISQRIGEQVRDPAATTVDLGRLTSFGWDRFVVFKPGTSREDICAFIGAGRNHCGRIVRYTAVPPDCVALAFALDDQLTHLELHALTNGRLEAGTPPRSVPRATAVFRIHRETSERVWLEAQTPPPAP</sequence>
<feature type="signal peptide" evidence="1">
    <location>
        <begin position="1"/>
        <end position="25"/>
    </location>
</feature>
<feature type="chain" id="PRO_5046952819" description="Lipoprotein" evidence="1">
    <location>
        <begin position="26"/>
        <end position="157"/>
    </location>
</feature>
<accession>A0ABW7FKL1</accession>
<gene>
    <name evidence="2" type="ORF">ACG0Z3_14420</name>
</gene>
<dbReference type="RefSeq" id="WP_394398559.1">
    <property type="nucleotide sequence ID" value="NZ_JBIGHW010000007.1"/>
</dbReference>
<dbReference type="PROSITE" id="PS51257">
    <property type="entry name" value="PROKAR_LIPOPROTEIN"/>
    <property type="match status" value="1"/>
</dbReference>
<evidence type="ECO:0000313" key="3">
    <source>
        <dbReference type="Proteomes" id="UP001606301"/>
    </source>
</evidence>
<organism evidence="2 3">
    <name type="scientific">Pelomonas margarita</name>
    <dbReference type="NCBI Taxonomy" id="3299031"/>
    <lineage>
        <taxon>Bacteria</taxon>
        <taxon>Pseudomonadati</taxon>
        <taxon>Pseudomonadota</taxon>
        <taxon>Betaproteobacteria</taxon>
        <taxon>Burkholderiales</taxon>
        <taxon>Sphaerotilaceae</taxon>
        <taxon>Roseateles</taxon>
    </lineage>
</organism>